<accession>A0A158ASL7</accession>
<protein>
    <submittedName>
        <fullName evidence="1">Chaperone modulatory protein CbpM</fullName>
    </submittedName>
</protein>
<evidence type="ECO:0000313" key="1">
    <source>
        <dbReference type="EMBL" id="SAK60948.1"/>
    </source>
</evidence>
<dbReference type="OrthoDB" id="8562553at2"/>
<dbReference type="Gene3D" id="1.10.1660.10">
    <property type="match status" value="1"/>
</dbReference>
<dbReference type="EMBL" id="FCOI02000008">
    <property type="protein sequence ID" value="SAK60948.1"/>
    <property type="molecule type" value="Genomic_DNA"/>
</dbReference>
<dbReference type="Proteomes" id="UP000054624">
    <property type="component" value="Unassembled WGS sequence"/>
</dbReference>
<dbReference type="RefSeq" id="WP_061160905.1">
    <property type="nucleotide sequence ID" value="NZ_FCOI02000008.1"/>
</dbReference>
<reference evidence="2" key="1">
    <citation type="submission" date="2016-01" db="EMBL/GenBank/DDBJ databases">
        <authorList>
            <person name="Peeters Charlotte."/>
        </authorList>
    </citation>
    <scope>NUCLEOTIDE SEQUENCE [LARGE SCALE GENOMIC DNA]</scope>
</reference>
<dbReference type="STRING" id="1777137.AWB76_02996"/>
<keyword evidence="2" id="KW-1185">Reference proteome</keyword>
<dbReference type="Pfam" id="PF13591">
    <property type="entry name" value="MerR_2"/>
    <property type="match status" value="1"/>
</dbReference>
<sequence length="112" mass="12407">MNGNDPSHLHGEIVEERIEFTLVELCRITGASRDDFARWVEEGAFEPQGAGVEEWRFSGTCLGRAITAQRLKTDLELNAPGVALALDLLDQIDALRKRLARFGDRGETHDGS</sequence>
<organism evidence="1 2">
    <name type="scientific">Caballeronia temeraria</name>
    <dbReference type="NCBI Taxonomy" id="1777137"/>
    <lineage>
        <taxon>Bacteria</taxon>
        <taxon>Pseudomonadati</taxon>
        <taxon>Pseudomonadota</taxon>
        <taxon>Betaproteobacteria</taxon>
        <taxon>Burkholderiales</taxon>
        <taxon>Burkholderiaceae</taxon>
        <taxon>Caballeronia</taxon>
    </lineage>
</organism>
<dbReference type="AlphaFoldDB" id="A0A158ASL7"/>
<name>A0A158ASL7_9BURK</name>
<evidence type="ECO:0000313" key="2">
    <source>
        <dbReference type="Proteomes" id="UP000054624"/>
    </source>
</evidence>
<proteinExistence type="predicted"/>
<gene>
    <name evidence="1" type="primary">cbpM</name>
    <name evidence="1" type="ORF">AWB76_02996</name>
</gene>